<dbReference type="AlphaFoldDB" id="A0A4R2Q017"/>
<comment type="caution">
    <text evidence="3">The sequence shown here is derived from an EMBL/GenBank/DDBJ whole genome shotgun (WGS) entry which is preliminary data.</text>
</comment>
<reference evidence="3 4" key="1">
    <citation type="submission" date="2019-03" db="EMBL/GenBank/DDBJ databases">
        <title>Genomic Encyclopedia of Type Strains, Phase IV (KMG-IV): sequencing the most valuable type-strain genomes for metagenomic binning, comparative biology and taxonomic classification.</title>
        <authorList>
            <person name="Goeker M."/>
        </authorList>
    </citation>
    <scope>NUCLEOTIDE SEQUENCE [LARGE SCALE GENOMIC DNA]</scope>
    <source>
        <strain evidence="3 4">DSM 18063</strain>
    </source>
</reference>
<evidence type="ECO:0000259" key="2">
    <source>
        <dbReference type="PROSITE" id="PS50885"/>
    </source>
</evidence>
<evidence type="ECO:0000313" key="3">
    <source>
        <dbReference type="EMBL" id="TCP41902.1"/>
    </source>
</evidence>
<keyword evidence="4" id="KW-1185">Reference proteome</keyword>
<dbReference type="PROSITE" id="PS50885">
    <property type="entry name" value="HAMP"/>
    <property type="match status" value="1"/>
</dbReference>
<keyword evidence="1" id="KW-1133">Transmembrane helix</keyword>
<dbReference type="Pfam" id="PF00672">
    <property type="entry name" value="HAMP"/>
    <property type="match status" value="1"/>
</dbReference>
<protein>
    <submittedName>
        <fullName evidence="3">HAMP domain-containing protein</fullName>
    </submittedName>
</protein>
<evidence type="ECO:0000256" key="1">
    <source>
        <dbReference type="SAM" id="Phobius"/>
    </source>
</evidence>
<feature type="domain" description="HAMP" evidence="2">
    <location>
        <begin position="381"/>
        <end position="434"/>
    </location>
</feature>
<dbReference type="InterPro" id="IPR003660">
    <property type="entry name" value="HAMP_dom"/>
</dbReference>
<sequence length="488" mass="52730">MGAKITAVEAWGNAMLKKIFEMPISRRLPLSIAAIVLSVTGFMGFVLYQNAYLLQRDTTIHSLETLAGDQAERIEDWFANMRGQVASEASSPFVAATIRNFRLAVQVDGGSLERARVSYVAANPKPANQRQMLYDAGDGTAYSAVHKSVHPRFARSLSDLGYEDIFLFDPDGRLLYSAMKRSDFGQDFDASPLADTGLGIAFRAAAEASEGQVATVDFTAYAPAAGAPAAFMATPVFDHLGLRIGVLAIQIAVDELSSLVTRASALGQFGDMYVLGPDGAARTVSRFDGRFGVLEQLPPRPFIAAILGGQTGPFYGVEGIARRESLAFAVPLGLDWADWTLVAELDKAEYQSNLTNFQKKVALFVVVGLFVALVISILGSRTITGPLACLVRAMDEVARGRYDTQIPVADRGDELGLLGRSLAAFRDRLAETDELARAREAARLDQDSVVATLSASLQRLSAGDLSESLEKPFPEDYEQLRHDFNATV</sequence>
<dbReference type="Gene3D" id="6.10.340.10">
    <property type="match status" value="1"/>
</dbReference>
<proteinExistence type="predicted"/>
<dbReference type="Proteomes" id="UP000294835">
    <property type="component" value="Unassembled WGS sequence"/>
</dbReference>
<dbReference type="GO" id="GO:0007165">
    <property type="term" value="P:signal transduction"/>
    <property type="evidence" value="ECO:0007669"/>
    <property type="project" value="InterPro"/>
</dbReference>
<keyword evidence="1" id="KW-0812">Transmembrane</keyword>
<accession>A0A4R2Q017</accession>
<dbReference type="OrthoDB" id="354287at2"/>
<feature type="transmembrane region" description="Helical" evidence="1">
    <location>
        <begin position="361"/>
        <end position="379"/>
    </location>
</feature>
<dbReference type="RefSeq" id="WP_132461823.1">
    <property type="nucleotide sequence ID" value="NZ_SLXP01000004.1"/>
</dbReference>
<name>A0A4R2Q017_9RHOB</name>
<dbReference type="GO" id="GO:0016020">
    <property type="term" value="C:membrane"/>
    <property type="evidence" value="ECO:0007669"/>
    <property type="project" value="InterPro"/>
</dbReference>
<dbReference type="SUPFAM" id="SSF158472">
    <property type="entry name" value="HAMP domain-like"/>
    <property type="match status" value="1"/>
</dbReference>
<organism evidence="3 4">
    <name type="scientific">Rhodovulum marinum</name>
    <dbReference type="NCBI Taxonomy" id="320662"/>
    <lineage>
        <taxon>Bacteria</taxon>
        <taxon>Pseudomonadati</taxon>
        <taxon>Pseudomonadota</taxon>
        <taxon>Alphaproteobacteria</taxon>
        <taxon>Rhodobacterales</taxon>
        <taxon>Paracoccaceae</taxon>
        <taxon>Rhodovulum</taxon>
    </lineage>
</organism>
<keyword evidence="1" id="KW-0472">Membrane</keyword>
<dbReference type="EMBL" id="SLXP01000004">
    <property type="protein sequence ID" value="TCP41902.1"/>
    <property type="molecule type" value="Genomic_DNA"/>
</dbReference>
<feature type="transmembrane region" description="Helical" evidence="1">
    <location>
        <begin position="28"/>
        <end position="48"/>
    </location>
</feature>
<gene>
    <name evidence="3" type="ORF">EV662_104246</name>
</gene>
<dbReference type="CDD" id="cd06225">
    <property type="entry name" value="HAMP"/>
    <property type="match status" value="1"/>
</dbReference>
<dbReference type="SMART" id="SM00304">
    <property type="entry name" value="HAMP"/>
    <property type="match status" value="1"/>
</dbReference>
<feature type="non-terminal residue" evidence="3">
    <location>
        <position position="488"/>
    </location>
</feature>
<evidence type="ECO:0000313" key="4">
    <source>
        <dbReference type="Proteomes" id="UP000294835"/>
    </source>
</evidence>